<evidence type="ECO:0000313" key="2">
    <source>
        <dbReference type="Proteomes" id="UP001183222"/>
    </source>
</evidence>
<evidence type="ECO:0000313" key="1">
    <source>
        <dbReference type="EMBL" id="MDT0276560.1"/>
    </source>
</evidence>
<accession>A0ABU2K8P7</accession>
<sequence>MTRPLSCIEVDDDPERADDQAYVQKIYDQVEAQIQAGMDRLAAKRTLPVLG</sequence>
<dbReference type="RefSeq" id="WP_311345377.1">
    <property type="nucleotide sequence ID" value="NZ_JAVREI010000007.1"/>
</dbReference>
<gene>
    <name evidence="1" type="ORF">RM425_11680</name>
</gene>
<reference evidence="2" key="1">
    <citation type="submission" date="2023-07" db="EMBL/GenBank/DDBJ databases">
        <title>30 novel species of actinomycetes from the DSMZ collection.</title>
        <authorList>
            <person name="Nouioui I."/>
        </authorList>
    </citation>
    <scope>NUCLEOTIDE SEQUENCE [LARGE SCALE GENOMIC DNA]</scope>
    <source>
        <strain evidence="2">DSM 46792</strain>
    </source>
</reference>
<proteinExistence type="predicted"/>
<name>A0ABU2K8P7_9ACTN</name>
<dbReference type="EMBL" id="JAVREI010000007">
    <property type="protein sequence ID" value="MDT0276560.1"/>
    <property type="molecule type" value="Genomic_DNA"/>
</dbReference>
<dbReference type="Proteomes" id="UP001183222">
    <property type="component" value="Unassembled WGS sequence"/>
</dbReference>
<comment type="caution">
    <text evidence="1">The sequence shown here is derived from an EMBL/GenBank/DDBJ whole genome shotgun (WGS) entry which is preliminary data.</text>
</comment>
<protein>
    <submittedName>
        <fullName evidence="1">Uncharacterized protein</fullName>
    </submittedName>
</protein>
<keyword evidence="2" id="KW-1185">Reference proteome</keyword>
<organism evidence="1 2">
    <name type="scientific">Blastococcus goldschmidtiae</name>
    <dbReference type="NCBI Taxonomy" id="3075546"/>
    <lineage>
        <taxon>Bacteria</taxon>
        <taxon>Bacillati</taxon>
        <taxon>Actinomycetota</taxon>
        <taxon>Actinomycetes</taxon>
        <taxon>Geodermatophilales</taxon>
        <taxon>Geodermatophilaceae</taxon>
        <taxon>Blastococcus</taxon>
    </lineage>
</organism>